<gene>
    <name evidence="2" type="ORF">RF55_13672</name>
</gene>
<sequence length="56" mass="6658">MDIGVKLEDTRIYDKGRDRKRDDEGEGWEKGMEFRKEIGGRQRKRNSKEMLGRDEG</sequence>
<dbReference type="PaxDb" id="67767-A0A0J7K9Q8"/>
<dbReference type="Proteomes" id="UP000036403">
    <property type="component" value="Unassembled WGS sequence"/>
</dbReference>
<comment type="caution">
    <text evidence="2">The sequence shown here is derived from an EMBL/GenBank/DDBJ whole genome shotgun (WGS) entry which is preliminary data.</text>
</comment>
<proteinExistence type="predicted"/>
<evidence type="ECO:0000256" key="1">
    <source>
        <dbReference type="SAM" id="MobiDB-lite"/>
    </source>
</evidence>
<dbReference type="AlphaFoldDB" id="A0A0J7K9Q8"/>
<feature type="non-terminal residue" evidence="2">
    <location>
        <position position="56"/>
    </location>
</feature>
<evidence type="ECO:0000313" key="3">
    <source>
        <dbReference type="Proteomes" id="UP000036403"/>
    </source>
</evidence>
<feature type="region of interest" description="Disordered" evidence="1">
    <location>
        <begin position="1"/>
        <end position="56"/>
    </location>
</feature>
<accession>A0A0J7K9Q8</accession>
<feature type="compositionally biased region" description="Basic and acidic residues" evidence="1">
    <location>
        <begin position="47"/>
        <end position="56"/>
    </location>
</feature>
<name>A0A0J7K9Q8_LASNI</name>
<evidence type="ECO:0000313" key="2">
    <source>
        <dbReference type="EMBL" id="KMQ87133.1"/>
    </source>
</evidence>
<dbReference type="EMBL" id="LBMM01010942">
    <property type="protein sequence ID" value="KMQ87133.1"/>
    <property type="molecule type" value="Genomic_DNA"/>
</dbReference>
<feature type="compositionally biased region" description="Basic and acidic residues" evidence="1">
    <location>
        <begin position="1"/>
        <end position="40"/>
    </location>
</feature>
<keyword evidence="3" id="KW-1185">Reference proteome</keyword>
<protein>
    <submittedName>
        <fullName evidence="2">Uncharacterized protein</fullName>
    </submittedName>
</protein>
<organism evidence="2 3">
    <name type="scientific">Lasius niger</name>
    <name type="common">Black garden ant</name>
    <dbReference type="NCBI Taxonomy" id="67767"/>
    <lineage>
        <taxon>Eukaryota</taxon>
        <taxon>Metazoa</taxon>
        <taxon>Ecdysozoa</taxon>
        <taxon>Arthropoda</taxon>
        <taxon>Hexapoda</taxon>
        <taxon>Insecta</taxon>
        <taxon>Pterygota</taxon>
        <taxon>Neoptera</taxon>
        <taxon>Endopterygota</taxon>
        <taxon>Hymenoptera</taxon>
        <taxon>Apocrita</taxon>
        <taxon>Aculeata</taxon>
        <taxon>Formicoidea</taxon>
        <taxon>Formicidae</taxon>
        <taxon>Formicinae</taxon>
        <taxon>Lasius</taxon>
        <taxon>Lasius</taxon>
    </lineage>
</organism>
<reference evidence="2 3" key="1">
    <citation type="submission" date="2015-04" db="EMBL/GenBank/DDBJ databases">
        <title>Lasius niger genome sequencing.</title>
        <authorList>
            <person name="Konorov E.A."/>
            <person name="Nikitin M.A."/>
            <person name="Kirill M.V."/>
            <person name="Chang P."/>
        </authorList>
    </citation>
    <scope>NUCLEOTIDE SEQUENCE [LARGE SCALE GENOMIC DNA]</scope>
    <source>
        <tissue evidence="2">Whole</tissue>
    </source>
</reference>